<dbReference type="InterPro" id="IPR018187">
    <property type="entry name" value="Asp/Glu_racemase_AS_1"/>
</dbReference>
<comment type="similarity">
    <text evidence="7">Belongs to the aspartate/glutamate racemases family.</text>
</comment>
<keyword evidence="6 7" id="KW-0961">Cell wall biogenesis/degradation</keyword>
<dbReference type="InterPro" id="IPR015942">
    <property type="entry name" value="Asp/Glu/hydantoin_racemase"/>
</dbReference>
<evidence type="ECO:0000256" key="3">
    <source>
        <dbReference type="ARBA" id="ARBA00022960"/>
    </source>
</evidence>
<dbReference type="HAMAP" id="MF_00258">
    <property type="entry name" value="Glu_racemase"/>
    <property type="match status" value="1"/>
</dbReference>
<dbReference type="AlphaFoldDB" id="A0A0S3PUX5"/>
<dbReference type="Pfam" id="PF01177">
    <property type="entry name" value="Asp_Glu_race"/>
    <property type="match status" value="1"/>
</dbReference>
<dbReference type="Gene3D" id="3.40.50.1860">
    <property type="match status" value="2"/>
</dbReference>
<feature type="active site" description="Proton donor/acceptor" evidence="7">
    <location>
        <position position="222"/>
    </location>
</feature>
<dbReference type="InterPro" id="IPR001920">
    <property type="entry name" value="Asp/Glu_race"/>
</dbReference>
<dbReference type="InterPro" id="IPR004391">
    <property type="entry name" value="Glu_race"/>
</dbReference>
<feature type="active site" description="Proton donor/acceptor" evidence="7">
    <location>
        <position position="108"/>
    </location>
</feature>
<keyword evidence="3 7" id="KW-0133">Cell shape</keyword>
<dbReference type="KEGG" id="vgo:GJW-30_1_02303"/>
<gene>
    <name evidence="7 8" type="primary">murI</name>
    <name evidence="8" type="ORF">GJW-30_1_02303</name>
</gene>
<sequence>MRIDNYSSGELPFVPAPPLALKPLLHGPSVEGRVLSHPTILVFDSGVGGLTVFREVAKARPDARFIYAADDALFPYGALPEDKLVARVTALMRGYIDRYSPDLIVIACNTASTIVLPELRKTFAVPFVGTVPAIKPACALSQTKRVSVLGTEATAKREYTQALIREFATGCKVNVVGSALLAPYAERELKGDPVSDAELAEAIAPAFKDDGIARTDTLVLACTHFPLLTERMRRVAPWPVTYIDPAPAIARRVVSLVGPQKPSPRLDAFAEFTSGARPDLDSALATFNLKASIHA</sequence>
<evidence type="ECO:0000313" key="9">
    <source>
        <dbReference type="Proteomes" id="UP000236884"/>
    </source>
</evidence>
<dbReference type="EC" id="5.1.1.3" evidence="2 7"/>
<proteinExistence type="inferred from homology"/>
<dbReference type="PANTHER" id="PTHR21198:SF2">
    <property type="entry name" value="GLUTAMATE RACEMASE"/>
    <property type="match status" value="1"/>
</dbReference>
<keyword evidence="5 7" id="KW-0413">Isomerase</keyword>
<feature type="binding site" evidence="7">
    <location>
        <begin position="44"/>
        <end position="45"/>
    </location>
    <ligand>
        <name>substrate</name>
    </ligand>
</feature>
<dbReference type="UniPathway" id="UPA00219"/>
<evidence type="ECO:0000313" key="8">
    <source>
        <dbReference type="EMBL" id="BAT59770.1"/>
    </source>
</evidence>
<evidence type="ECO:0000256" key="2">
    <source>
        <dbReference type="ARBA" id="ARBA00013090"/>
    </source>
</evidence>
<feature type="binding site" evidence="7">
    <location>
        <begin position="223"/>
        <end position="224"/>
    </location>
    <ligand>
        <name>substrate</name>
    </ligand>
</feature>
<dbReference type="Proteomes" id="UP000236884">
    <property type="component" value="Chromosome"/>
</dbReference>
<evidence type="ECO:0000256" key="7">
    <source>
        <dbReference type="HAMAP-Rule" id="MF_00258"/>
    </source>
</evidence>
<feature type="binding site" evidence="7">
    <location>
        <begin position="109"/>
        <end position="110"/>
    </location>
    <ligand>
        <name>substrate</name>
    </ligand>
</feature>
<evidence type="ECO:0000256" key="4">
    <source>
        <dbReference type="ARBA" id="ARBA00022984"/>
    </source>
</evidence>
<comment type="pathway">
    <text evidence="7">Cell wall biogenesis; peptidoglycan biosynthesis.</text>
</comment>
<keyword evidence="4 7" id="KW-0573">Peptidoglycan synthesis</keyword>
<dbReference type="PANTHER" id="PTHR21198">
    <property type="entry name" value="GLUTAMATE RACEMASE"/>
    <property type="match status" value="1"/>
</dbReference>
<organism evidence="8 9">
    <name type="scientific">Variibacter gotjawalensis</name>
    <dbReference type="NCBI Taxonomy" id="1333996"/>
    <lineage>
        <taxon>Bacteria</taxon>
        <taxon>Pseudomonadati</taxon>
        <taxon>Pseudomonadota</taxon>
        <taxon>Alphaproteobacteria</taxon>
        <taxon>Hyphomicrobiales</taxon>
        <taxon>Nitrobacteraceae</taxon>
        <taxon>Variibacter</taxon>
    </lineage>
</organism>
<dbReference type="GO" id="GO:0008881">
    <property type="term" value="F:glutamate racemase activity"/>
    <property type="evidence" value="ECO:0007669"/>
    <property type="project" value="UniProtKB-UniRule"/>
</dbReference>
<comment type="function">
    <text evidence="7">Provides the (R)-glutamate required for cell wall biosynthesis.</text>
</comment>
<dbReference type="InterPro" id="IPR033134">
    <property type="entry name" value="Asp/Glu_racemase_AS_2"/>
</dbReference>
<reference evidence="8 9" key="1">
    <citation type="submission" date="2015-08" db="EMBL/GenBank/DDBJ databases">
        <title>Investigation of the bacterial diversity of lava forest soil.</title>
        <authorList>
            <person name="Lee J.S."/>
        </authorList>
    </citation>
    <scope>NUCLEOTIDE SEQUENCE [LARGE SCALE GENOMIC DNA]</scope>
    <source>
        <strain evidence="8 9">GJW-30</strain>
    </source>
</reference>
<keyword evidence="9" id="KW-1185">Reference proteome</keyword>
<accession>A0A0S3PUX5</accession>
<dbReference type="GO" id="GO:0071555">
    <property type="term" value="P:cell wall organization"/>
    <property type="evidence" value="ECO:0007669"/>
    <property type="project" value="UniProtKB-KW"/>
</dbReference>
<dbReference type="PROSITE" id="PS00923">
    <property type="entry name" value="ASP_GLU_RACEMASE_1"/>
    <property type="match status" value="1"/>
</dbReference>
<evidence type="ECO:0000256" key="5">
    <source>
        <dbReference type="ARBA" id="ARBA00023235"/>
    </source>
</evidence>
<dbReference type="NCBIfam" id="TIGR00067">
    <property type="entry name" value="glut_race"/>
    <property type="match status" value="1"/>
</dbReference>
<comment type="catalytic activity">
    <reaction evidence="1 7">
        <text>L-glutamate = D-glutamate</text>
        <dbReference type="Rhea" id="RHEA:12813"/>
        <dbReference type="ChEBI" id="CHEBI:29985"/>
        <dbReference type="ChEBI" id="CHEBI:29986"/>
        <dbReference type="EC" id="5.1.1.3"/>
    </reaction>
</comment>
<evidence type="ECO:0000256" key="6">
    <source>
        <dbReference type="ARBA" id="ARBA00023316"/>
    </source>
</evidence>
<dbReference type="SUPFAM" id="SSF53681">
    <property type="entry name" value="Aspartate/glutamate racemase"/>
    <property type="match status" value="2"/>
</dbReference>
<evidence type="ECO:0000256" key="1">
    <source>
        <dbReference type="ARBA" id="ARBA00001602"/>
    </source>
</evidence>
<dbReference type="EMBL" id="AP014946">
    <property type="protein sequence ID" value="BAT59770.1"/>
    <property type="molecule type" value="Genomic_DNA"/>
</dbReference>
<dbReference type="PROSITE" id="PS00924">
    <property type="entry name" value="ASP_GLU_RACEMASE_2"/>
    <property type="match status" value="1"/>
</dbReference>
<feature type="binding site" evidence="7">
    <location>
        <begin position="76"/>
        <end position="77"/>
    </location>
    <ligand>
        <name>substrate</name>
    </ligand>
</feature>
<name>A0A0S3PUX5_9BRAD</name>
<dbReference type="GO" id="GO:0008360">
    <property type="term" value="P:regulation of cell shape"/>
    <property type="evidence" value="ECO:0007669"/>
    <property type="project" value="UniProtKB-KW"/>
</dbReference>
<dbReference type="GO" id="GO:0009252">
    <property type="term" value="P:peptidoglycan biosynthetic process"/>
    <property type="evidence" value="ECO:0007669"/>
    <property type="project" value="UniProtKB-UniRule"/>
</dbReference>
<protein>
    <recommendedName>
        <fullName evidence="2 7">Glutamate racemase</fullName>
        <ecNumber evidence="2 7">5.1.1.3</ecNumber>
    </recommendedName>
</protein>